<dbReference type="CDD" id="cd08233">
    <property type="entry name" value="butanediol_DH_like"/>
    <property type="match status" value="1"/>
</dbReference>
<dbReference type="Gene3D" id="3.90.180.10">
    <property type="entry name" value="Medium-chain alcohol dehydrogenases, catalytic domain"/>
    <property type="match status" value="1"/>
</dbReference>
<organism evidence="9 10">
    <name type="scientific">Aureobasidium pullulans</name>
    <name type="common">Black yeast</name>
    <name type="synonym">Pullularia pullulans</name>
    <dbReference type="NCBI Taxonomy" id="5580"/>
    <lineage>
        <taxon>Eukaryota</taxon>
        <taxon>Fungi</taxon>
        <taxon>Dikarya</taxon>
        <taxon>Ascomycota</taxon>
        <taxon>Pezizomycotina</taxon>
        <taxon>Dothideomycetes</taxon>
        <taxon>Dothideomycetidae</taxon>
        <taxon>Dothideales</taxon>
        <taxon>Saccotheciaceae</taxon>
        <taxon>Aureobasidium</taxon>
    </lineage>
</organism>
<keyword evidence="5" id="KW-0560">Oxidoreductase</keyword>
<proteinExistence type="inferred from homology"/>
<name>A0AB38LZU4_AURPU</name>
<evidence type="ECO:0000256" key="2">
    <source>
        <dbReference type="ARBA" id="ARBA00008072"/>
    </source>
</evidence>
<dbReference type="EMBL" id="QZBJ01000031">
    <property type="protein sequence ID" value="THY74119.1"/>
    <property type="molecule type" value="Genomic_DNA"/>
</dbReference>
<dbReference type="GO" id="GO:0005737">
    <property type="term" value="C:cytoplasm"/>
    <property type="evidence" value="ECO:0007669"/>
    <property type="project" value="TreeGrafter"/>
</dbReference>
<dbReference type="Gene3D" id="3.40.50.720">
    <property type="entry name" value="NAD(P)-binding Rossmann-like Domain"/>
    <property type="match status" value="1"/>
</dbReference>
<dbReference type="InterPro" id="IPR011032">
    <property type="entry name" value="GroES-like_sf"/>
</dbReference>
<dbReference type="InterPro" id="IPR013149">
    <property type="entry name" value="ADH-like_C"/>
</dbReference>
<dbReference type="Proteomes" id="UP000305064">
    <property type="component" value="Unassembled WGS sequence"/>
</dbReference>
<dbReference type="PANTHER" id="PTHR43161">
    <property type="entry name" value="SORBITOL DEHYDROGENASE"/>
    <property type="match status" value="1"/>
</dbReference>
<gene>
    <name evidence="9" type="ORF">D6C94_05225</name>
</gene>
<dbReference type="GO" id="GO:0008270">
    <property type="term" value="F:zinc ion binding"/>
    <property type="evidence" value="ECO:0007669"/>
    <property type="project" value="InterPro"/>
</dbReference>
<dbReference type="SUPFAM" id="SSF51735">
    <property type="entry name" value="NAD(P)-binding Rossmann-fold domains"/>
    <property type="match status" value="1"/>
</dbReference>
<evidence type="ECO:0000256" key="6">
    <source>
        <dbReference type="RuleBase" id="RU361277"/>
    </source>
</evidence>
<dbReference type="InterPro" id="IPR036291">
    <property type="entry name" value="NAD(P)-bd_dom_sf"/>
</dbReference>
<evidence type="ECO:0000256" key="1">
    <source>
        <dbReference type="ARBA" id="ARBA00001947"/>
    </source>
</evidence>
<dbReference type="PROSITE" id="PS00059">
    <property type="entry name" value="ADH_ZINC"/>
    <property type="match status" value="1"/>
</dbReference>
<comment type="caution">
    <text evidence="9">The sequence shown here is derived from an EMBL/GenBank/DDBJ whole genome shotgun (WGS) entry which is preliminary data.</text>
</comment>
<dbReference type="Pfam" id="PF08240">
    <property type="entry name" value="ADH_N"/>
    <property type="match status" value="1"/>
</dbReference>
<evidence type="ECO:0000313" key="9">
    <source>
        <dbReference type="EMBL" id="THY74119.1"/>
    </source>
</evidence>
<sequence length="334" mass="35876">MVARTYVLISSNSRQKHEYTGLQLPVTLGHEMSGTVIEVGSSVSAVRIGQKCTVNPSVHDQHYGLEPCRNCRAGKTNLCSRWACYGLNAQGGGLADEIVVNIASLIPIPATVSLKVAALCEPLAVALHMIRGSGLQRGHCVLVLGAGPIGLALLILLKTRGAARVILSEPSETRALKAKELGADLVINPTEKFGDDEADVVVHRVHSLTEDGVDVAFDTTGVQATLDTAIRATRSGGTIFNVAIHEKPLLIDPNLLTLHEKRYMGGICYTNEDFEMVLDALGDGTLVAEELITSIVPLEDAVEGAFKQLIYHKEKHVKILIQPGHRQPGHISRN</sequence>
<evidence type="ECO:0000259" key="8">
    <source>
        <dbReference type="Pfam" id="PF08240"/>
    </source>
</evidence>
<evidence type="ECO:0000256" key="4">
    <source>
        <dbReference type="ARBA" id="ARBA00022833"/>
    </source>
</evidence>
<dbReference type="AlphaFoldDB" id="A0AB38LZU4"/>
<dbReference type="GO" id="GO:0000721">
    <property type="term" value="F:(R,R)-butanediol dehydrogenase activity"/>
    <property type="evidence" value="ECO:0007669"/>
    <property type="project" value="TreeGrafter"/>
</dbReference>
<dbReference type="InterPro" id="IPR002328">
    <property type="entry name" value="ADH_Zn_CS"/>
</dbReference>
<comment type="cofactor">
    <cofactor evidence="1 6">
        <name>Zn(2+)</name>
        <dbReference type="ChEBI" id="CHEBI:29105"/>
    </cofactor>
</comment>
<evidence type="ECO:0000313" key="10">
    <source>
        <dbReference type="Proteomes" id="UP000305064"/>
    </source>
</evidence>
<comment type="similarity">
    <text evidence="2 6">Belongs to the zinc-containing alcohol dehydrogenase family.</text>
</comment>
<feature type="domain" description="Alcohol dehydrogenase-like C-terminal" evidence="7">
    <location>
        <begin position="148"/>
        <end position="280"/>
    </location>
</feature>
<dbReference type="GO" id="GO:0034079">
    <property type="term" value="P:butanediol biosynthetic process"/>
    <property type="evidence" value="ECO:0007669"/>
    <property type="project" value="TreeGrafter"/>
</dbReference>
<reference evidence="9 10" key="1">
    <citation type="submission" date="2018-10" db="EMBL/GenBank/DDBJ databases">
        <title>Fifty Aureobasidium pullulans genomes reveal a recombining polyextremotolerant generalist.</title>
        <authorList>
            <person name="Gostincar C."/>
            <person name="Turk M."/>
            <person name="Zajc J."/>
            <person name="Gunde-Cimerman N."/>
        </authorList>
    </citation>
    <scope>NUCLEOTIDE SEQUENCE [LARGE SCALE GENOMIC DNA]</scope>
    <source>
        <strain evidence="9 10">EXF-4256</strain>
    </source>
</reference>
<evidence type="ECO:0000259" key="7">
    <source>
        <dbReference type="Pfam" id="PF00107"/>
    </source>
</evidence>
<keyword evidence="3 6" id="KW-0479">Metal-binding</keyword>
<feature type="domain" description="Alcohol dehydrogenase-like N-terminal" evidence="8">
    <location>
        <begin position="17"/>
        <end position="109"/>
    </location>
</feature>
<dbReference type="Pfam" id="PF00107">
    <property type="entry name" value="ADH_zinc_N"/>
    <property type="match status" value="1"/>
</dbReference>
<dbReference type="PANTHER" id="PTHR43161:SF23">
    <property type="entry name" value="(R,R)-BUTANEDIOL DEHYDROGENASE-RELATED"/>
    <property type="match status" value="1"/>
</dbReference>
<dbReference type="InterPro" id="IPR013154">
    <property type="entry name" value="ADH-like_N"/>
</dbReference>
<protein>
    <recommendedName>
        <fullName evidence="11">GroES-like protein</fullName>
    </recommendedName>
</protein>
<evidence type="ECO:0000256" key="5">
    <source>
        <dbReference type="ARBA" id="ARBA00023002"/>
    </source>
</evidence>
<evidence type="ECO:0008006" key="11">
    <source>
        <dbReference type="Google" id="ProtNLM"/>
    </source>
</evidence>
<accession>A0AB38LZU4</accession>
<dbReference type="SUPFAM" id="SSF50129">
    <property type="entry name" value="GroES-like"/>
    <property type="match status" value="1"/>
</dbReference>
<keyword evidence="4 6" id="KW-0862">Zinc</keyword>
<evidence type="ECO:0000256" key="3">
    <source>
        <dbReference type="ARBA" id="ARBA00022723"/>
    </source>
</evidence>